<dbReference type="Proteomes" id="UP000293289">
    <property type="component" value="Unassembled WGS sequence"/>
</dbReference>
<dbReference type="Gene3D" id="3.40.190.10">
    <property type="entry name" value="Periplasmic binding protein-like II"/>
    <property type="match status" value="3"/>
</dbReference>
<dbReference type="SUPFAM" id="SSF53850">
    <property type="entry name" value="Periplasmic binding protein-like II"/>
    <property type="match status" value="1"/>
</dbReference>
<feature type="chain" id="PRO_5020772935" evidence="1">
    <location>
        <begin position="27"/>
        <end position="446"/>
    </location>
</feature>
<feature type="signal peptide" evidence="1">
    <location>
        <begin position="1"/>
        <end position="26"/>
    </location>
</feature>
<dbReference type="RefSeq" id="WP_130351572.1">
    <property type="nucleotide sequence ID" value="NZ_SGWY01000001.1"/>
</dbReference>
<dbReference type="OrthoDB" id="2515046at2"/>
<dbReference type="Pfam" id="PF01547">
    <property type="entry name" value="SBP_bac_1"/>
    <property type="match status" value="1"/>
</dbReference>
<reference evidence="2 3" key="1">
    <citation type="submission" date="2019-02" db="EMBL/GenBank/DDBJ databases">
        <title>Genomic Encyclopedia of Type Strains, Phase IV (KMG-IV): sequencing the most valuable type-strain genomes for metagenomic binning, comparative biology and taxonomic classification.</title>
        <authorList>
            <person name="Goeker M."/>
        </authorList>
    </citation>
    <scope>NUCLEOTIDE SEQUENCE [LARGE SCALE GENOMIC DNA]</scope>
    <source>
        <strain evidence="2 3">DSM 43045</strain>
    </source>
</reference>
<protein>
    <submittedName>
        <fullName evidence="2">Carbohydrate ABC transporter substrate-binding protein (CUT1 family)</fullName>
    </submittedName>
</protein>
<dbReference type="InterPro" id="IPR050490">
    <property type="entry name" value="Bact_solute-bd_prot1"/>
</dbReference>
<dbReference type="PROSITE" id="PS51257">
    <property type="entry name" value="PROKAR_LIPOPROTEIN"/>
    <property type="match status" value="1"/>
</dbReference>
<dbReference type="EMBL" id="SGWY01000001">
    <property type="protein sequence ID" value="RZS68228.1"/>
    <property type="molecule type" value="Genomic_DNA"/>
</dbReference>
<accession>A0A4Q7ML93</accession>
<comment type="caution">
    <text evidence="2">The sequence shown here is derived from an EMBL/GenBank/DDBJ whole genome shotgun (WGS) entry which is preliminary data.</text>
</comment>
<name>A0A4Q7ML93_9MICO</name>
<sequence length="446" mass="47240">MTIARTAARRTLAVAATAALAVGALAACSTGADATGGGSPDDLDAALEAGGELTYWSWTPSAEAQVAAFEEAYPNVDVELVNAGTNTEEYTKLQNAIKAGSGAPDVVQIEYYAMPQFALADALVDLGEYGLDELEDQYSASTWGSVNVDGKLVGLPQDSGPMALFYNKTVFDQYGIAVPTTWDEYVDAARRLHAADPTKYITSDTGDAGFATSMIWQAGGRPFEIDGTDVTVSFQDEGTEKWTGVWNQLVEEDLLSTTPGWSDEWFKGLADGSIASLPIGAWMPGVLESSVADAAGDWRVAPLPTYDGTAVTAEHGGGGQSVVKQSENPALAAAFLRWLNSDPASIDVFLESGGFPSTTADLEDPEFVGLESEYFGGQKINEVLTQASKDVASGWSYLPYQVYANSIFGDTVGQSYANKADLNEGLADWQSQLVEYGNEQGFTVGE</sequence>
<evidence type="ECO:0000313" key="3">
    <source>
        <dbReference type="Proteomes" id="UP000293289"/>
    </source>
</evidence>
<dbReference type="CDD" id="cd13585">
    <property type="entry name" value="PBP2_TMBP_like"/>
    <property type="match status" value="1"/>
</dbReference>
<gene>
    <name evidence="2" type="ORF">EV187_0655</name>
</gene>
<organism evidence="2 3">
    <name type="scientific">Agromyces ramosus</name>
    <dbReference type="NCBI Taxonomy" id="33879"/>
    <lineage>
        <taxon>Bacteria</taxon>
        <taxon>Bacillati</taxon>
        <taxon>Actinomycetota</taxon>
        <taxon>Actinomycetes</taxon>
        <taxon>Micrococcales</taxon>
        <taxon>Microbacteriaceae</taxon>
        <taxon>Agromyces</taxon>
    </lineage>
</organism>
<dbReference type="InterPro" id="IPR006059">
    <property type="entry name" value="SBP"/>
</dbReference>
<dbReference type="PANTHER" id="PTHR43649:SF14">
    <property type="entry name" value="BLR3389 PROTEIN"/>
    <property type="match status" value="1"/>
</dbReference>
<dbReference type="AlphaFoldDB" id="A0A4Q7ML93"/>
<evidence type="ECO:0000256" key="1">
    <source>
        <dbReference type="SAM" id="SignalP"/>
    </source>
</evidence>
<evidence type="ECO:0000313" key="2">
    <source>
        <dbReference type="EMBL" id="RZS68228.1"/>
    </source>
</evidence>
<proteinExistence type="predicted"/>
<keyword evidence="1" id="KW-0732">Signal</keyword>
<keyword evidence="3" id="KW-1185">Reference proteome</keyword>
<dbReference type="PANTHER" id="PTHR43649">
    <property type="entry name" value="ARABINOSE-BINDING PROTEIN-RELATED"/>
    <property type="match status" value="1"/>
</dbReference>